<dbReference type="EMBL" id="MRWE01000023">
    <property type="protein sequence ID" value="ORJ24821.1"/>
    <property type="molecule type" value="Genomic_DNA"/>
</dbReference>
<evidence type="ECO:0000256" key="2">
    <source>
        <dbReference type="ARBA" id="ARBA00004651"/>
    </source>
</evidence>
<dbReference type="Pfam" id="PF01292">
    <property type="entry name" value="Ni_hydr_CYTB"/>
    <property type="match status" value="1"/>
</dbReference>
<evidence type="ECO:0000256" key="9">
    <source>
        <dbReference type="ARBA" id="ARBA00022989"/>
    </source>
</evidence>
<evidence type="ECO:0000256" key="10">
    <source>
        <dbReference type="ARBA" id="ARBA00023004"/>
    </source>
</evidence>
<feature type="transmembrane region" description="Helical" evidence="13">
    <location>
        <begin position="146"/>
        <end position="164"/>
    </location>
</feature>
<proteinExistence type="inferred from homology"/>
<dbReference type="SUPFAM" id="SSF81342">
    <property type="entry name" value="Transmembrane di-heme cytochromes"/>
    <property type="match status" value="1"/>
</dbReference>
<accession>A0A1X0WDL1</accession>
<dbReference type="GO" id="GO:0022904">
    <property type="term" value="P:respiratory electron transport chain"/>
    <property type="evidence" value="ECO:0007669"/>
    <property type="project" value="InterPro"/>
</dbReference>
<dbReference type="GO" id="GO:0005886">
    <property type="term" value="C:plasma membrane"/>
    <property type="evidence" value="ECO:0007669"/>
    <property type="project" value="UniProtKB-SubCell"/>
</dbReference>
<keyword evidence="6 13" id="KW-0812">Transmembrane</keyword>
<keyword evidence="16" id="KW-1185">Reference proteome</keyword>
<evidence type="ECO:0000313" key="16">
    <source>
        <dbReference type="Proteomes" id="UP000192536"/>
    </source>
</evidence>
<comment type="subcellular location">
    <subcellularLocation>
        <location evidence="2">Cell membrane</location>
        <topology evidence="2">Multi-pass membrane protein</topology>
    </subcellularLocation>
</comment>
<evidence type="ECO:0000259" key="14">
    <source>
        <dbReference type="Pfam" id="PF01292"/>
    </source>
</evidence>
<dbReference type="GO" id="GO:0046872">
    <property type="term" value="F:metal ion binding"/>
    <property type="evidence" value="ECO:0007669"/>
    <property type="project" value="UniProtKB-KW"/>
</dbReference>
<keyword evidence="3" id="KW-0813">Transport</keyword>
<keyword evidence="9 13" id="KW-1133">Transmembrane helix</keyword>
<feature type="transmembrane region" description="Helical" evidence="13">
    <location>
        <begin position="85"/>
        <end position="109"/>
    </location>
</feature>
<dbReference type="GeneID" id="93564914"/>
<evidence type="ECO:0000313" key="15">
    <source>
        <dbReference type="EMBL" id="ORJ24821.1"/>
    </source>
</evidence>
<keyword evidence="7" id="KW-0479">Metal-binding</keyword>
<dbReference type="InterPro" id="IPR011577">
    <property type="entry name" value="Cyt_b561_bac/Ni-Hgenase"/>
</dbReference>
<gene>
    <name evidence="15" type="ORF">BS640_14255</name>
</gene>
<evidence type="ECO:0000256" key="12">
    <source>
        <dbReference type="ARBA" id="ARBA00037975"/>
    </source>
</evidence>
<sequence length="178" mass="20342">MRVKYSPIQIAIHWLVFLLVVATYATIELKGFIPKSLPQHALLTVLHYSFGASVLLMMSTRVFVRLMYVTPGITPKPPHWQDIAAHIMHGIIYIFFIVVPIMGILSMYFKGTEWALFGVKMPVTYDPNLLLSKKIKSIHELIANTGYYLIGLHAAAALFHHYYLKDNTLLRMMPGKRL</sequence>
<feature type="transmembrane region" description="Helical" evidence="13">
    <location>
        <begin position="12"/>
        <end position="33"/>
    </location>
</feature>
<dbReference type="AlphaFoldDB" id="A0A1X0WDL1"/>
<reference evidence="15 16" key="1">
    <citation type="journal article" date="2017" name="Int. J. Syst. Evol. Microbiol.">
        <title>Rouxiella badensis sp. nov. and Rouxiella silvae sp. nov. isolated from peat bog soil in Germany and emendation of the genus description.</title>
        <authorList>
            <person name="Le Fleche-Mateos A."/>
            <person name="Kugler J.H."/>
            <person name="Hansen S.H."/>
            <person name="Syldatk C."/>
            <person name="Hausmann R."/>
            <person name="Lomprez F."/>
            <person name="Vandenbogaert M."/>
            <person name="Manuguerra J.C."/>
            <person name="Grimont P.A."/>
        </authorList>
    </citation>
    <scope>NUCLEOTIDE SEQUENCE [LARGE SCALE GENOMIC DNA]</scope>
    <source>
        <strain evidence="15 16">DSM 100043</strain>
    </source>
</reference>
<comment type="similarity">
    <text evidence="12">Belongs to the cytochrome b561 family.</text>
</comment>
<dbReference type="Proteomes" id="UP000192536">
    <property type="component" value="Unassembled WGS sequence"/>
</dbReference>
<evidence type="ECO:0000256" key="3">
    <source>
        <dbReference type="ARBA" id="ARBA00022448"/>
    </source>
</evidence>
<evidence type="ECO:0000256" key="8">
    <source>
        <dbReference type="ARBA" id="ARBA00022982"/>
    </source>
</evidence>
<dbReference type="GO" id="GO:0009055">
    <property type="term" value="F:electron transfer activity"/>
    <property type="evidence" value="ECO:0007669"/>
    <property type="project" value="InterPro"/>
</dbReference>
<keyword evidence="10" id="KW-0408">Iron</keyword>
<evidence type="ECO:0000256" key="7">
    <source>
        <dbReference type="ARBA" id="ARBA00022723"/>
    </source>
</evidence>
<keyword evidence="4" id="KW-1003">Cell membrane</keyword>
<feature type="domain" description="Cytochrome b561 bacterial/Ni-hydrogenase" evidence="14">
    <location>
        <begin position="5"/>
        <end position="175"/>
    </location>
</feature>
<dbReference type="RefSeq" id="WP_017491809.1">
    <property type="nucleotide sequence ID" value="NZ_CAUQAZ010000055.1"/>
</dbReference>
<comment type="caution">
    <text evidence="15">The sequence shown here is derived from an EMBL/GenBank/DDBJ whole genome shotgun (WGS) entry which is preliminary data.</text>
</comment>
<dbReference type="InterPro" id="IPR052168">
    <property type="entry name" value="Cytochrome_b561_oxidase"/>
</dbReference>
<name>A0A1X0WDL1_9GAMM</name>
<feature type="transmembrane region" description="Helical" evidence="13">
    <location>
        <begin position="45"/>
        <end position="64"/>
    </location>
</feature>
<keyword evidence="11 13" id="KW-0472">Membrane</keyword>
<evidence type="ECO:0000256" key="13">
    <source>
        <dbReference type="SAM" id="Phobius"/>
    </source>
</evidence>
<dbReference type="NCBIfam" id="NF008566">
    <property type="entry name" value="PRK11513.1"/>
    <property type="match status" value="1"/>
</dbReference>
<evidence type="ECO:0000256" key="1">
    <source>
        <dbReference type="ARBA" id="ARBA00001970"/>
    </source>
</evidence>
<dbReference type="PANTHER" id="PTHR30529:SF4">
    <property type="entry name" value="SUPEROXIDE OXIDASE CYBB"/>
    <property type="match status" value="1"/>
</dbReference>
<dbReference type="InterPro" id="IPR016174">
    <property type="entry name" value="Di-haem_cyt_TM"/>
</dbReference>
<evidence type="ECO:0000256" key="5">
    <source>
        <dbReference type="ARBA" id="ARBA00022617"/>
    </source>
</evidence>
<dbReference type="PANTHER" id="PTHR30529">
    <property type="entry name" value="CYTOCHROME B561"/>
    <property type="match status" value="1"/>
</dbReference>
<keyword evidence="5" id="KW-0349">Heme</keyword>
<protein>
    <submittedName>
        <fullName evidence="15">Cytochrome b</fullName>
    </submittedName>
</protein>
<evidence type="ECO:0000256" key="4">
    <source>
        <dbReference type="ARBA" id="ARBA00022475"/>
    </source>
</evidence>
<evidence type="ECO:0000256" key="6">
    <source>
        <dbReference type="ARBA" id="ARBA00022692"/>
    </source>
</evidence>
<keyword evidence="8" id="KW-0249">Electron transport</keyword>
<organism evidence="15 16">
    <name type="scientific">Rouxiella badensis</name>
    <dbReference type="NCBI Taxonomy" id="1646377"/>
    <lineage>
        <taxon>Bacteria</taxon>
        <taxon>Pseudomonadati</taxon>
        <taxon>Pseudomonadota</taxon>
        <taxon>Gammaproteobacteria</taxon>
        <taxon>Enterobacterales</taxon>
        <taxon>Yersiniaceae</taxon>
        <taxon>Rouxiella</taxon>
    </lineage>
</organism>
<dbReference type="GO" id="GO:0020037">
    <property type="term" value="F:heme binding"/>
    <property type="evidence" value="ECO:0007669"/>
    <property type="project" value="TreeGrafter"/>
</dbReference>
<evidence type="ECO:0000256" key="11">
    <source>
        <dbReference type="ARBA" id="ARBA00023136"/>
    </source>
</evidence>
<comment type="cofactor">
    <cofactor evidence="1">
        <name>heme b</name>
        <dbReference type="ChEBI" id="CHEBI:60344"/>
    </cofactor>
</comment>